<dbReference type="FunFam" id="3.30.310.130:FF:000008">
    <property type="entry name" value="Ubiquitin-like-specific protease 1"/>
    <property type="match status" value="1"/>
</dbReference>
<dbReference type="AlphaFoldDB" id="A0A8J2X9U1"/>
<organism evidence="7 8">
    <name type="scientific">Zygosaccharomyces bailii (strain CLIB 213 / ATCC 58445 / CBS 680 / BCRC 21525 / NBRC 1098 / NCYC 1416 / NRRL Y-2227)</name>
    <dbReference type="NCBI Taxonomy" id="1333698"/>
    <lineage>
        <taxon>Eukaryota</taxon>
        <taxon>Fungi</taxon>
        <taxon>Dikarya</taxon>
        <taxon>Ascomycota</taxon>
        <taxon>Saccharomycotina</taxon>
        <taxon>Saccharomycetes</taxon>
        <taxon>Saccharomycetales</taxon>
        <taxon>Saccharomycetaceae</taxon>
        <taxon>Zygosaccharomyces</taxon>
    </lineage>
</organism>
<dbReference type="PANTHER" id="PTHR46915">
    <property type="entry name" value="UBIQUITIN-LIKE PROTEASE 4-RELATED"/>
    <property type="match status" value="1"/>
</dbReference>
<dbReference type="SUPFAM" id="SSF54001">
    <property type="entry name" value="Cysteine proteinases"/>
    <property type="match status" value="1"/>
</dbReference>
<evidence type="ECO:0000256" key="4">
    <source>
        <dbReference type="ARBA" id="ARBA00022807"/>
    </source>
</evidence>
<reference evidence="8" key="1">
    <citation type="journal article" date="2013" name="Genome Announc.">
        <title>Genome sequence of the food spoilage yeast Zygosaccharomyces bailii CLIB 213(T).</title>
        <authorList>
            <person name="Galeote V."/>
            <person name="Bigey F."/>
            <person name="Devillers H."/>
            <person name="Neuveglise C."/>
            <person name="Dequin S."/>
        </authorList>
    </citation>
    <scope>NUCLEOTIDE SEQUENCE [LARGE SCALE GENOMIC DNA]</scope>
    <source>
        <strain evidence="8">CLIB 213 / ATCC 58445 / CBS 680 / CCRC 21525 / NBRC 1098 / NCYC 1416 / NRRL Y-2227</strain>
    </source>
</reference>
<evidence type="ECO:0000256" key="2">
    <source>
        <dbReference type="ARBA" id="ARBA00022670"/>
    </source>
</evidence>
<dbReference type="Proteomes" id="UP000019375">
    <property type="component" value="Unassembled WGS sequence"/>
</dbReference>
<keyword evidence="8" id="KW-1185">Reference proteome</keyword>
<evidence type="ECO:0000313" key="7">
    <source>
        <dbReference type="EMBL" id="CDF90914.1"/>
    </source>
</evidence>
<dbReference type="PROSITE" id="PS50600">
    <property type="entry name" value="ULP_PROTEASE"/>
    <property type="match status" value="1"/>
</dbReference>
<feature type="domain" description="Ubiquitin-like protease family profile" evidence="6">
    <location>
        <begin position="400"/>
        <end position="558"/>
    </location>
</feature>
<keyword evidence="4" id="KW-0788">Thiol protease</keyword>
<evidence type="ECO:0000313" key="8">
    <source>
        <dbReference type="Proteomes" id="UP000019375"/>
    </source>
</evidence>
<keyword evidence="3" id="KW-0378">Hydrolase</keyword>
<feature type="region of interest" description="Disordered" evidence="5">
    <location>
        <begin position="105"/>
        <end position="128"/>
    </location>
</feature>
<dbReference type="GO" id="GO:0016926">
    <property type="term" value="P:protein desumoylation"/>
    <property type="evidence" value="ECO:0007669"/>
    <property type="project" value="UniProtKB-ARBA"/>
</dbReference>
<dbReference type="Gene3D" id="1.10.418.20">
    <property type="match status" value="1"/>
</dbReference>
<keyword evidence="2" id="KW-0645">Protease</keyword>
<proteinExistence type="inferred from homology"/>
<evidence type="ECO:0000256" key="5">
    <source>
        <dbReference type="SAM" id="MobiDB-lite"/>
    </source>
</evidence>
<dbReference type="EMBL" id="HG316462">
    <property type="protein sequence ID" value="CDF90914.1"/>
    <property type="molecule type" value="Genomic_DNA"/>
</dbReference>
<evidence type="ECO:0000256" key="3">
    <source>
        <dbReference type="ARBA" id="ARBA00022801"/>
    </source>
</evidence>
<dbReference type="GO" id="GO:0008234">
    <property type="term" value="F:cysteine-type peptidase activity"/>
    <property type="evidence" value="ECO:0007669"/>
    <property type="project" value="UniProtKB-KW"/>
</dbReference>
<dbReference type="PANTHER" id="PTHR46915:SF2">
    <property type="entry name" value="UBIQUITIN-LIKE PROTEASE 4"/>
    <property type="match status" value="1"/>
</dbReference>
<evidence type="ECO:0000259" key="6">
    <source>
        <dbReference type="PROSITE" id="PS50600"/>
    </source>
</evidence>
<protein>
    <submittedName>
        <fullName evidence="7">ZYBA0S09-00584g1_1</fullName>
    </submittedName>
</protein>
<dbReference type="Pfam" id="PF02902">
    <property type="entry name" value="Peptidase_C48"/>
    <property type="match status" value="1"/>
</dbReference>
<dbReference type="OrthoDB" id="1939479at2759"/>
<dbReference type="GO" id="GO:0019783">
    <property type="term" value="F:ubiquitin-like protein peptidase activity"/>
    <property type="evidence" value="ECO:0007669"/>
    <property type="project" value="UniProtKB-ARBA"/>
</dbReference>
<dbReference type="Gene3D" id="3.30.310.130">
    <property type="entry name" value="Ubiquitin-related"/>
    <property type="match status" value="1"/>
</dbReference>
<dbReference type="GO" id="GO:0006508">
    <property type="term" value="P:proteolysis"/>
    <property type="evidence" value="ECO:0007669"/>
    <property type="project" value="UniProtKB-KW"/>
</dbReference>
<name>A0A8J2X9U1_ZYGB2</name>
<dbReference type="InterPro" id="IPR038765">
    <property type="entry name" value="Papain-like_cys_pep_sf"/>
</dbReference>
<comment type="similarity">
    <text evidence="1">Belongs to the peptidase C48 family.</text>
</comment>
<dbReference type="InterPro" id="IPR003653">
    <property type="entry name" value="Peptidase_C48_C"/>
</dbReference>
<accession>A0A8J2X9U1</accession>
<evidence type="ECO:0000256" key="1">
    <source>
        <dbReference type="ARBA" id="ARBA00005234"/>
    </source>
</evidence>
<gene>
    <name evidence="7" type="ORF">BN860_00584g</name>
</gene>
<sequence>MSLDIHKGPRTENRYSPLFSPISTHSSHSVAPTLSLFNPKRTLSSSYLNRNTASGAYVIPQRAISLEGYGLQKAKSETKSRKGIIRDIADSLVESGRSVWHKFVKGSEQPSKDQDTLPQNVEKGTKRRHRNLSDYYLIPRKFRRISSVNEEDSQLSSKDNIVESSVRRLGTMTFSKDPFKWNDWKVDAIKTKNEDLRNSATIYPNYGTSFTRRKKLAKLGNSKSNNSLTLRNQCAELAYLRMIFNGEYKVPKMIQDERENQLKILQNERSNNTKMRKHIVDLTERIRNIILERSNEKKDAQNDELVILKEQKINSLERKRKDYWTRRQKVDQSKLDMEGEFKMYRRLLDERKHIQEEVRKKKESSKKKKLVPNVSECELGQIERNLRRQDNAVLTNKDNIEVTIRDFKTLAPRRWLNDTVIEFFMHFIEKKTPRTIAFNSYFYTNLSERGYQGVRRWMRRKKAQIEKLDKIFVPVNLNESHWALGMIDMPSRTIIYVDSLSNGPNAVSFAILSDLQNYVAEESKNAMGPDFTLKTVRCPQQPNGFDCGIYLCLNTLYLSEEVPLVFDHNDAVKMRQYIAHLILLQGSK</sequence>